<dbReference type="PROSITE" id="PS00623">
    <property type="entry name" value="GMC_OXRED_1"/>
    <property type="match status" value="1"/>
</dbReference>
<dbReference type="Gene3D" id="3.30.560.10">
    <property type="entry name" value="Glucose Oxidase, domain 3"/>
    <property type="match status" value="1"/>
</dbReference>
<dbReference type="PIRSF" id="PIRSF000137">
    <property type="entry name" value="Alcohol_oxidase"/>
    <property type="match status" value="1"/>
</dbReference>
<dbReference type="Pfam" id="PF00732">
    <property type="entry name" value="GMC_oxred_N"/>
    <property type="match status" value="1"/>
</dbReference>
<dbReference type="EMBL" id="CAXLJM020000076">
    <property type="protein sequence ID" value="CAL8129160.1"/>
    <property type="molecule type" value="Genomic_DNA"/>
</dbReference>
<evidence type="ECO:0000256" key="4">
    <source>
        <dbReference type="ARBA" id="ARBA00022827"/>
    </source>
</evidence>
<dbReference type="SUPFAM" id="SSF54373">
    <property type="entry name" value="FAD-linked reductases, C-terminal domain"/>
    <property type="match status" value="1"/>
</dbReference>
<dbReference type="SUPFAM" id="SSF51905">
    <property type="entry name" value="FAD/NAD(P)-binding domain"/>
    <property type="match status" value="1"/>
</dbReference>
<name>A0ABP1RJI6_9HEXA</name>
<comment type="cofactor">
    <cofactor evidence="1">
        <name>FAD</name>
        <dbReference type="ChEBI" id="CHEBI:57692"/>
    </cofactor>
</comment>
<feature type="transmembrane region" description="Helical" evidence="6">
    <location>
        <begin position="93"/>
        <end position="114"/>
    </location>
</feature>
<accession>A0ABP1RJI6</accession>
<keyword evidence="9" id="KW-1185">Reference proteome</keyword>
<keyword evidence="3 5" id="KW-0285">Flavoprotein</keyword>
<gene>
    <name evidence="8" type="ORF">ODALV1_LOCUS22922</name>
</gene>
<dbReference type="Gene3D" id="3.50.50.60">
    <property type="entry name" value="FAD/NAD(P)-binding domain"/>
    <property type="match status" value="1"/>
</dbReference>
<dbReference type="InterPro" id="IPR007867">
    <property type="entry name" value="GMC_OxRtase_C"/>
</dbReference>
<proteinExistence type="inferred from homology"/>
<evidence type="ECO:0000256" key="2">
    <source>
        <dbReference type="ARBA" id="ARBA00010790"/>
    </source>
</evidence>
<dbReference type="InterPro" id="IPR000172">
    <property type="entry name" value="GMC_OxRdtase_N"/>
</dbReference>
<evidence type="ECO:0000313" key="9">
    <source>
        <dbReference type="Proteomes" id="UP001642540"/>
    </source>
</evidence>
<evidence type="ECO:0000256" key="5">
    <source>
        <dbReference type="RuleBase" id="RU003968"/>
    </source>
</evidence>
<evidence type="ECO:0000313" key="8">
    <source>
        <dbReference type="EMBL" id="CAL8129160.1"/>
    </source>
</evidence>
<keyword evidence="6" id="KW-0472">Membrane</keyword>
<keyword evidence="6" id="KW-0812">Transmembrane</keyword>
<dbReference type="Proteomes" id="UP001642540">
    <property type="component" value="Unassembled WGS sequence"/>
</dbReference>
<dbReference type="InterPro" id="IPR036188">
    <property type="entry name" value="FAD/NAD-bd_sf"/>
</dbReference>
<organism evidence="8 9">
    <name type="scientific">Orchesella dallaii</name>
    <dbReference type="NCBI Taxonomy" id="48710"/>
    <lineage>
        <taxon>Eukaryota</taxon>
        <taxon>Metazoa</taxon>
        <taxon>Ecdysozoa</taxon>
        <taxon>Arthropoda</taxon>
        <taxon>Hexapoda</taxon>
        <taxon>Collembola</taxon>
        <taxon>Entomobryomorpha</taxon>
        <taxon>Entomobryoidea</taxon>
        <taxon>Orchesellidae</taxon>
        <taxon>Orchesellinae</taxon>
        <taxon>Orchesella</taxon>
    </lineage>
</organism>
<feature type="transmembrane region" description="Helical" evidence="6">
    <location>
        <begin position="19"/>
        <end position="38"/>
    </location>
</feature>
<comment type="caution">
    <text evidence="8">The sequence shown here is derived from an EMBL/GenBank/DDBJ whole genome shotgun (WGS) entry which is preliminary data.</text>
</comment>
<reference evidence="8 9" key="1">
    <citation type="submission" date="2024-08" db="EMBL/GenBank/DDBJ databases">
        <authorList>
            <person name="Cucini C."/>
            <person name="Frati F."/>
        </authorList>
    </citation>
    <scope>NUCLEOTIDE SEQUENCE [LARGE SCALE GENOMIC DNA]</scope>
</reference>
<keyword evidence="6" id="KW-1133">Transmembrane helix</keyword>
<evidence type="ECO:0000259" key="7">
    <source>
        <dbReference type="PROSITE" id="PS00623"/>
    </source>
</evidence>
<dbReference type="InterPro" id="IPR012132">
    <property type="entry name" value="GMC_OxRdtase"/>
</dbReference>
<dbReference type="PANTHER" id="PTHR11552:SF147">
    <property type="entry name" value="CHOLINE DEHYDROGENASE, MITOCHONDRIAL"/>
    <property type="match status" value="1"/>
</dbReference>
<evidence type="ECO:0000256" key="1">
    <source>
        <dbReference type="ARBA" id="ARBA00001974"/>
    </source>
</evidence>
<comment type="similarity">
    <text evidence="2 5">Belongs to the GMC oxidoreductase family.</text>
</comment>
<evidence type="ECO:0000256" key="3">
    <source>
        <dbReference type="ARBA" id="ARBA00022630"/>
    </source>
</evidence>
<dbReference type="PANTHER" id="PTHR11552">
    <property type="entry name" value="GLUCOSE-METHANOL-CHOLINE GMC OXIDOREDUCTASE"/>
    <property type="match status" value="1"/>
</dbReference>
<feature type="domain" description="Glucose-methanol-choline oxidoreductase N-terminal" evidence="7">
    <location>
        <begin position="212"/>
        <end position="235"/>
    </location>
</feature>
<evidence type="ECO:0000256" key="6">
    <source>
        <dbReference type="SAM" id="Phobius"/>
    </source>
</evidence>
<keyword evidence="4 5" id="KW-0274">FAD</keyword>
<sequence length="712" mass="78393">MNCTSQYITNAVQYGISSFLHSLSSILILGSILSVLSLEGKRFSSIVNISVSFGLYNDIVLFKGFPFGASQVIFNSNKIKMVRLGNAAQTTQIFGAFTTSIPVLIAVYAVWFQFEDMIENGSPLDNGEIEENYDFIVVGAGSAGSALATRLAEDSSVSVLLLEAGGNPNPLTYIPFTSPNLGQPATAYLYATVPQRNSAFGIANRSVPWPRGRGVGGSSNINYMIYNRGHPNDYNQWAEIAGDKRWSWGNIFNYFLKIEDYHGYWDGNGFHNKGGPLRIEPVRYSPGIDYVLAAGEEIGLPTRDANTITQIPGISPIDFTQKRGVRFSTYRAYIKPNENRPNFKLLRYSQATQIHFDERLGAIGVTYMRHGVTKYVEAKREIVLSCGTMGSAQLLMLSGIGPKEHLLELGIAPLLDLPVGYNLQDHAVTYVGPFLLNKRKTSYLAERDLGVNAVLDYIRDGSGPLSTPFGVTSFGFVATSYAPHPSWSDIFWSMHNVGVHQSLGDDLDASYSTIGNLFRNYLQPHVGQDAHYIVQVGGLPKSVGRMWLSDSEPCSLPIIDPKYYSDPEGQDLNAMVEGIQVILRLYENTTSLGGRLGARLSHRRIPGCEHHQHRSRSYWECVVRTVTGTLYHPVGTCAMGKPGEPGTVVDSQLRVLGTKGLRVADASIMPKIINSNTNAPAMMIGEHCADMVKKTWGLETGVFRLNFNDDNY</sequence>
<protein>
    <recommendedName>
        <fullName evidence="7">Glucose-methanol-choline oxidoreductase N-terminal domain-containing protein</fullName>
    </recommendedName>
</protein>
<dbReference type="Pfam" id="PF05199">
    <property type="entry name" value="GMC_oxred_C"/>
    <property type="match status" value="1"/>
</dbReference>